<protein>
    <recommendedName>
        <fullName evidence="3">NRDE family protein</fullName>
    </recommendedName>
</protein>
<gene>
    <name evidence="1" type="ORF">E7Z59_14350</name>
</gene>
<dbReference type="Proteomes" id="UP000305939">
    <property type="component" value="Unassembled WGS sequence"/>
</dbReference>
<evidence type="ECO:0000313" key="1">
    <source>
        <dbReference type="EMBL" id="THD65764.1"/>
    </source>
</evidence>
<dbReference type="OrthoDB" id="4380123at2"/>
<reference evidence="1 2" key="1">
    <citation type="submission" date="2019-04" db="EMBL/GenBank/DDBJ databases">
        <title>Draft genome sequence of Robertkochia marina CC-AMO-30D.</title>
        <authorList>
            <person name="Hameed A."/>
            <person name="Lin S.-Y."/>
            <person name="Shahina M."/>
            <person name="Lai W.-A."/>
            <person name="Young C.-C."/>
        </authorList>
    </citation>
    <scope>NUCLEOTIDE SEQUENCE [LARGE SCALE GENOMIC DNA]</scope>
    <source>
        <strain evidence="1 2">CC-AMO-30D</strain>
    </source>
</reference>
<comment type="caution">
    <text evidence="1">The sequence shown here is derived from an EMBL/GenBank/DDBJ whole genome shotgun (WGS) entry which is preliminary data.</text>
</comment>
<organism evidence="1 2">
    <name type="scientific">Robertkochia marina</name>
    <dbReference type="NCBI Taxonomy" id="1227945"/>
    <lineage>
        <taxon>Bacteria</taxon>
        <taxon>Pseudomonadati</taxon>
        <taxon>Bacteroidota</taxon>
        <taxon>Flavobacteriia</taxon>
        <taxon>Flavobacteriales</taxon>
        <taxon>Flavobacteriaceae</taxon>
        <taxon>Robertkochia</taxon>
    </lineage>
</organism>
<evidence type="ECO:0000313" key="2">
    <source>
        <dbReference type="Proteomes" id="UP000305939"/>
    </source>
</evidence>
<dbReference type="PANTHER" id="PTHR17985">
    <property type="entry name" value="SER/THR-RICH PROTEIN T10 IN DGCR REGION"/>
    <property type="match status" value="1"/>
</dbReference>
<proteinExistence type="predicted"/>
<accession>A0A4S3LX55</accession>
<name>A0A4S3LX55_9FLAO</name>
<dbReference type="InterPro" id="IPR008551">
    <property type="entry name" value="TANGO2"/>
</dbReference>
<dbReference type="Pfam" id="PF05742">
    <property type="entry name" value="TANGO2"/>
    <property type="match status" value="1"/>
</dbReference>
<dbReference type="RefSeq" id="WP_136337048.1">
    <property type="nucleotide sequence ID" value="NZ_QXMP01000002.1"/>
</dbReference>
<evidence type="ECO:0008006" key="3">
    <source>
        <dbReference type="Google" id="ProtNLM"/>
    </source>
</evidence>
<dbReference type="PANTHER" id="PTHR17985:SF8">
    <property type="entry name" value="TRANSPORT AND GOLGI ORGANIZATION PROTEIN 2 HOMOLOG"/>
    <property type="match status" value="1"/>
</dbReference>
<dbReference type="AlphaFoldDB" id="A0A4S3LX55"/>
<sequence length="223" mass="25357">MCTVTYIPVNNGFVLTSNRDEAPHRKTFSPEIWELENAGSIKAPKDGEKGGTWIAVEEEGRAACLLNGAFEKHHRNPPYAMSRGALIPMAFKAESFFHFYENLDPKGMEPFTLILIDSELQVLKWDGQKLQIQYLSRKHPHLWSSATLYSAEEHKQRVAVFEEFLESKKEKSVDQILHLHGVDGKDDFVLRHPEVQTVSITQVVVQGSGVEMNYCQPFEILAE</sequence>
<keyword evidence="2" id="KW-1185">Reference proteome</keyword>
<dbReference type="EMBL" id="SSMC01000004">
    <property type="protein sequence ID" value="THD65764.1"/>
    <property type="molecule type" value="Genomic_DNA"/>
</dbReference>